<proteinExistence type="predicted"/>
<reference evidence="1" key="1">
    <citation type="submission" date="2020-04" db="EMBL/GenBank/DDBJ databases">
        <authorList>
            <person name="Alioto T."/>
            <person name="Alioto T."/>
            <person name="Gomez Garrido J."/>
        </authorList>
    </citation>
    <scope>NUCLEOTIDE SEQUENCE</scope>
    <source>
        <strain evidence="1">A484AB</strain>
    </source>
</reference>
<accession>A0A7D9LHR9</accession>
<dbReference type="EMBL" id="CACRXK020018469">
    <property type="protein sequence ID" value="CAB4032521.1"/>
    <property type="molecule type" value="Genomic_DNA"/>
</dbReference>
<dbReference type="OrthoDB" id="722566at2759"/>
<dbReference type="Pfam" id="PF14299">
    <property type="entry name" value="PP2"/>
    <property type="match status" value="1"/>
</dbReference>
<dbReference type="AlphaFoldDB" id="A0A7D9LHR9"/>
<sequence>MPVADFYSIVHLGSQYLKKIDDPESSTGSVIHLDTVCWLQLDGKFHSVLPGKYHVLWRMKLQDSYMHSSGEACIYYKATPEEGCGVQLSCKWDVKTMRKQEKRNGTNKWFVYNTGEFIVESMCDIHVEIHGRNDYWCGGFYWDYVQLKYVNNQSIETKKNIRLSKDSCEVM</sequence>
<evidence type="ECO:0000313" key="1">
    <source>
        <dbReference type="EMBL" id="CAB4032521.1"/>
    </source>
</evidence>
<evidence type="ECO:0000313" key="2">
    <source>
        <dbReference type="Proteomes" id="UP001152795"/>
    </source>
</evidence>
<protein>
    <submittedName>
        <fullName evidence="1">Uncharacterized protein</fullName>
    </submittedName>
</protein>
<organism evidence="1 2">
    <name type="scientific">Paramuricea clavata</name>
    <name type="common">Red gorgonian</name>
    <name type="synonym">Violescent sea-whip</name>
    <dbReference type="NCBI Taxonomy" id="317549"/>
    <lineage>
        <taxon>Eukaryota</taxon>
        <taxon>Metazoa</taxon>
        <taxon>Cnidaria</taxon>
        <taxon>Anthozoa</taxon>
        <taxon>Octocorallia</taxon>
        <taxon>Malacalcyonacea</taxon>
        <taxon>Plexauridae</taxon>
        <taxon>Paramuricea</taxon>
    </lineage>
</organism>
<name>A0A7D9LHR9_PARCT</name>
<dbReference type="InterPro" id="IPR025886">
    <property type="entry name" value="PP2-like"/>
</dbReference>
<dbReference type="Proteomes" id="UP001152795">
    <property type="component" value="Unassembled WGS sequence"/>
</dbReference>
<keyword evidence="2" id="KW-1185">Reference proteome</keyword>
<gene>
    <name evidence="1" type="ORF">PACLA_8A069053</name>
</gene>
<comment type="caution">
    <text evidence="1">The sequence shown here is derived from an EMBL/GenBank/DDBJ whole genome shotgun (WGS) entry which is preliminary data.</text>
</comment>
<dbReference type="PANTHER" id="PTHR31960">
    <property type="entry name" value="F-BOX PROTEIN PP2-A15"/>
    <property type="match status" value="1"/>
</dbReference>
<dbReference type="PANTHER" id="PTHR31960:SF26">
    <property type="entry name" value="F-BOX DOMAIN CONTAINING PROTEIN"/>
    <property type="match status" value="1"/>
</dbReference>